<keyword evidence="11" id="KW-1185">Reference proteome</keyword>
<dbReference type="PROSITE" id="PS00282">
    <property type="entry name" value="KAZAL_1"/>
    <property type="match status" value="1"/>
</dbReference>
<organism evidence="11 12">
    <name type="scientific">Acinonyx jubatus</name>
    <name type="common">Cheetah</name>
    <dbReference type="NCBI Taxonomy" id="32536"/>
    <lineage>
        <taxon>Eukaryota</taxon>
        <taxon>Metazoa</taxon>
        <taxon>Chordata</taxon>
        <taxon>Craniata</taxon>
        <taxon>Vertebrata</taxon>
        <taxon>Euteleostomi</taxon>
        <taxon>Mammalia</taxon>
        <taxon>Eutheria</taxon>
        <taxon>Laurasiatheria</taxon>
        <taxon>Carnivora</taxon>
        <taxon>Feliformia</taxon>
        <taxon>Felidae</taxon>
        <taxon>Felinae</taxon>
        <taxon>Acinonyx</taxon>
    </lineage>
</organism>
<dbReference type="Pfam" id="PF00050">
    <property type="entry name" value="Kazal_1"/>
    <property type="match status" value="1"/>
</dbReference>
<keyword evidence="2" id="KW-0964">Secreted</keyword>
<evidence type="ECO:0000256" key="4">
    <source>
        <dbReference type="ARBA" id="ARBA00022900"/>
    </source>
</evidence>
<feature type="domain" description="Kazal-like" evidence="10">
    <location>
        <begin position="133"/>
        <end position="187"/>
    </location>
</feature>
<evidence type="ECO:0000313" key="11">
    <source>
        <dbReference type="Proteomes" id="UP001652583"/>
    </source>
</evidence>
<gene>
    <name evidence="12" type="primary">SPINK2</name>
</gene>
<dbReference type="OrthoDB" id="126772at2759"/>
<dbReference type="FunFam" id="3.30.60.30:FF:000031">
    <property type="entry name" value="Serine protease inhibitor Kazal-type 2"/>
    <property type="match status" value="1"/>
</dbReference>
<dbReference type="InterPro" id="IPR002350">
    <property type="entry name" value="Kazal_dom"/>
</dbReference>
<sequence length="187" mass="20150">MLKIQGLADRAPRVVLRGLLRGSGLLQGEISLTPFAHPDPRRDAEVGGQQPLLLQPLPLSCLLSPLPPLPKPVACPTWARSACRAGTGAGRDRRAGQRGSMAFLVVRLVLLLLAGNLAASLDSSSSEFSQTSEYRTPNCNQYKLPGCPRDFNPVCGSDMSTYPNECTLCMKIREDGHDIKIIRSGPC</sequence>
<keyword evidence="5" id="KW-1015">Disulfide bond</keyword>
<dbReference type="GeneID" id="106971654"/>
<evidence type="ECO:0000259" key="10">
    <source>
        <dbReference type="PROSITE" id="PS51465"/>
    </source>
</evidence>
<dbReference type="GO" id="GO:0005576">
    <property type="term" value="C:extracellular region"/>
    <property type="evidence" value="ECO:0007669"/>
    <property type="project" value="UniProtKB-SubCell"/>
</dbReference>
<dbReference type="GO" id="GO:0007286">
    <property type="term" value="P:spermatid development"/>
    <property type="evidence" value="ECO:0007669"/>
    <property type="project" value="InterPro"/>
</dbReference>
<dbReference type="CTD" id="6691"/>
<dbReference type="AlphaFoldDB" id="A0A6I9ZQ32"/>
<evidence type="ECO:0000256" key="8">
    <source>
        <dbReference type="ARBA" id="ARBA00041915"/>
    </source>
</evidence>
<dbReference type="KEGG" id="aju:106971654"/>
<dbReference type="GO" id="GO:0004867">
    <property type="term" value="F:serine-type endopeptidase inhibitor activity"/>
    <property type="evidence" value="ECO:0007669"/>
    <property type="project" value="UniProtKB-KW"/>
</dbReference>
<accession>A0A6I9ZQ32</accession>
<evidence type="ECO:0000256" key="2">
    <source>
        <dbReference type="ARBA" id="ARBA00022525"/>
    </source>
</evidence>
<evidence type="ECO:0000256" key="9">
    <source>
        <dbReference type="ARBA" id="ARBA00046050"/>
    </source>
</evidence>
<evidence type="ECO:0000313" key="12">
    <source>
        <dbReference type="RefSeq" id="XP_014924014.1"/>
    </source>
</evidence>
<dbReference type="RefSeq" id="XP_014924014.1">
    <property type="nucleotide sequence ID" value="XM_015068528.2"/>
</dbReference>
<dbReference type="InterPro" id="IPR042167">
    <property type="entry name" value="SPINK2"/>
</dbReference>
<dbReference type="SUPFAM" id="SSF100895">
    <property type="entry name" value="Kazal-type serine protease inhibitors"/>
    <property type="match status" value="1"/>
</dbReference>
<evidence type="ECO:0000256" key="6">
    <source>
        <dbReference type="ARBA" id="ARBA00037363"/>
    </source>
</evidence>
<evidence type="ECO:0000256" key="3">
    <source>
        <dbReference type="ARBA" id="ARBA00022690"/>
    </source>
</evidence>
<keyword evidence="3 12" id="KW-0646">Protease inhibitor</keyword>
<protein>
    <recommendedName>
        <fullName evidence="7">Serine protease inhibitor Kazal-type 1</fullName>
    </recommendedName>
    <alternativeName>
        <fullName evidence="8">Pancreatic secretory trypsin inhibitor</fullName>
    </alternativeName>
</protein>
<evidence type="ECO:0000256" key="1">
    <source>
        <dbReference type="ARBA" id="ARBA00004613"/>
    </source>
</evidence>
<dbReference type="Gene3D" id="3.30.60.30">
    <property type="match status" value="1"/>
</dbReference>
<keyword evidence="4 12" id="KW-0722">Serine protease inhibitor</keyword>
<dbReference type="PANTHER" id="PTHR47608:SF1">
    <property type="entry name" value="SERINE PROTEASE INHIBITOR KAZAL-TYPE 2"/>
    <property type="match status" value="1"/>
</dbReference>
<proteinExistence type="predicted"/>
<dbReference type="Proteomes" id="UP001652583">
    <property type="component" value="Chromosome B1"/>
</dbReference>
<dbReference type="SMART" id="SM00280">
    <property type="entry name" value="KAZAL"/>
    <property type="match status" value="1"/>
</dbReference>
<evidence type="ECO:0000256" key="5">
    <source>
        <dbReference type="ARBA" id="ARBA00023157"/>
    </source>
</evidence>
<name>A0A6I9ZQ32_ACIJB</name>
<comment type="subcellular location">
    <subcellularLocation>
        <location evidence="1">Secreted</location>
    </subcellularLocation>
</comment>
<comment type="function">
    <text evidence="9">Serine protease inhibitor which exhibits anti-trypsin activity. In the pancreas, protects against trypsin-catalyzed premature activation of zymogens.</text>
</comment>
<dbReference type="InterPro" id="IPR036058">
    <property type="entry name" value="Kazal_dom_sf"/>
</dbReference>
<comment type="function">
    <text evidence="6">In the male reproductive tract, binds to sperm heads where it modulates sperm capacitance by inhibiting calcium uptake and nitrogen oxide (NO) production.</text>
</comment>
<dbReference type="PANTHER" id="PTHR47608">
    <property type="entry name" value="SERINE PROTEASE INHIBITOR KAZAL-TYPE 2, SPINK2"/>
    <property type="match status" value="1"/>
</dbReference>
<evidence type="ECO:0000256" key="7">
    <source>
        <dbReference type="ARBA" id="ARBA00039254"/>
    </source>
</evidence>
<reference evidence="12" key="1">
    <citation type="submission" date="2025-08" db="UniProtKB">
        <authorList>
            <consortium name="RefSeq"/>
        </authorList>
    </citation>
    <scope>IDENTIFICATION</scope>
    <source>
        <tissue evidence="12">Blood</tissue>
    </source>
</reference>
<dbReference type="PROSITE" id="PS51465">
    <property type="entry name" value="KAZAL_2"/>
    <property type="match status" value="1"/>
</dbReference>